<evidence type="ECO:0000256" key="2">
    <source>
        <dbReference type="SAM" id="MobiDB-lite"/>
    </source>
</evidence>
<dbReference type="SUPFAM" id="SSF82185">
    <property type="entry name" value="Histone H3 K4-specific methyltransferase SET7/9 N-terminal domain"/>
    <property type="match status" value="1"/>
</dbReference>
<organism evidence="3 4">
    <name type="scientific">Owenia fusiformis</name>
    <name type="common">Polychaete worm</name>
    <dbReference type="NCBI Taxonomy" id="6347"/>
    <lineage>
        <taxon>Eukaryota</taxon>
        <taxon>Metazoa</taxon>
        <taxon>Spiralia</taxon>
        <taxon>Lophotrochozoa</taxon>
        <taxon>Annelida</taxon>
        <taxon>Polychaeta</taxon>
        <taxon>Sedentaria</taxon>
        <taxon>Canalipalpata</taxon>
        <taxon>Sabellida</taxon>
        <taxon>Oweniida</taxon>
        <taxon>Oweniidae</taxon>
        <taxon>Owenia</taxon>
    </lineage>
</organism>
<dbReference type="EMBL" id="CAIIXF020000003">
    <property type="protein sequence ID" value="CAH1780107.1"/>
    <property type="molecule type" value="Genomic_DNA"/>
</dbReference>
<feature type="region of interest" description="Disordered" evidence="2">
    <location>
        <begin position="397"/>
        <end position="445"/>
    </location>
</feature>
<accession>A0A8S4NHM6</accession>
<feature type="compositionally biased region" description="Basic and acidic residues" evidence="2">
    <location>
        <begin position="401"/>
        <end position="410"/>
    </location>
</feature>
<evidence type="ECO:0000313" key="4">
    <source>
        <dbReference type="Proteomes" id="UP000749559"/>
    </source>
</evidence>
<keyword evidence="1" id="KW-0677">Repeat</keyword>
<comment type="caution">
    <text evidence="3">The sequence shown here is derived from an EMBL/GenBank/DDBJ whole genome shotgun (WGS) entry which is preliminary data.</text>
</comment>
<dbReference type="AlphaFoldDB" id="A0A8S4NHM6"/>
<dbReference type="OrthoDB" id="423343at2759"/>
<feature type="compositionally biased region" description="Basic and acidic residues" evidence="2">
    <location>
        <begin position="321"/>
        <end position="359"/>
    </location>
</feature>
<dbReference type="InterPro" id="IPR003409">
    <property type="entry name" value="MORN"/>
</dbReference>
<dbReference type="PANTHER" id="PTHR23084">
    <property type="entry name" value="PHOSPHATIDYLINOSITOL-4-PHOSPHATE 5-KINASE RELATED"/>
    <property type="match status" value="1"/>
</dbReference>
<dbReference type="Proteomes" id="UP000749559">
    <property type="component" value="Unassembled WGS sequence"/>
</dbReference>
<reference evidence="3" key="1">
    <citation type="submission" date="2022-03" db="EMBL/GenBank/DDBJ databases">
        <authorList>
            <person name="Martin C."/>
        </authorList>
    </citation>
    <scope>NUCLEOTIDE SEQUENCE</scope>
</reference>
<dbReference type="Pfam" id="PF02493">
    <property type="entry name" value="MORN"/>
    <property type="match status" value="7"/>
</dbReference>
<dbReference type="Gene3D" id="2.20.110.10">
    <property type="entry name" value="Histone H3 K4-specific methyltransferase SET7/9 N-terminal domain"/>
    <property type="match status" value="3"/>
</dbReference>
<feature type="region of interest" description="Disordered" evidence="2">
    <location>
        <begin position="308"/>
        <end position="374"/>
    </location>
</feature>
<evidence type="ECO:0008006" key="5">
    <source>
        <dbReference type="Google" id="ProtNLM"/>
    </source>
</evidence>
<evidence type="ECO:0000313" key="3">
    <source>
        <dbReference type="EMBL" id="CAH1780107.1"/>
    </source>
</evidence>
<dbReference type="PANTHER" id="PTHR23084:SF263">
    <property type="entry name" value="MORN REPEAT-CONTAINING PROTEIN 1"/>
    <property type="match status" value="1"/>
</dbReference>
<feature type="compositionally biased region" description="Acidic residues" evidence="2">
    <location>
        <begin position="310"/>
        <end position="320"/>
    </location>
</feature>
<evidence type="ECO:0000256" key="1">
    <source>
        <dbReference type="ARBA" id="ARBA00022737"/>
    </source>
</evidence>
<name>A0A8S4NHM6_OWEFU</name>
<dbReference type="SMART" id="SM00698">
    <property type="entry name" value="MORN"/>
    <property type="match status" value="8"/>
</dbReference>
<gene>
    <name evidence="3" type="ORF">OFUS_LOCUS6843</name>
</gene>
<feature type="compositionally biased region" description="Basic and acidic residues" evidence="2">
    <location>
        <begin position="419"/>
        <end position="429"/>
    </location>
</feature>
<proteinExistence type="predicted"/>
<keyword evidence="4" id="KW-1185">Reference proteome</keyword>
<protein>
    <recommendedName>
        <fullName evidence="5">MORN repeat-containing protein 1</fullName>
    </recommendedName>
</protein>
<sequence>MATKVARSDQYIGETNKQIRNGFGVYNYSNKFFRYEGEWQGGLKHGHGKLLLGDGSYYEGEFTEGEITGHGFKYTSCNGNKYSGQFVQGEMHGQGIMEYGNNSRYEGEWVRNRRVGYGSLTDARNNLYQGIFYENKRHGEGTQTYENGDEYTGDWVQDKRQGHGELKCQDSTVYEGQWRNDMFNGQGTMIHSSGMCYEGMWINNKPATVATKLVINIGEEPLELAQGEKFSIEVACVNDDGELIEDMGRELKVIAGFRYYAPKEGSSLFEAIEEIAEDDPIPTPYGYDIVPYPLTDAIGEEPLDEKLDAEKDENEAEHETEENATKTDEASPLEEIKETKMDKLDREKTELNNNEREVDIPLETPQVPPMTTQRTVSGKVVWEDIILAPPPPMYRPFAIMEEEKKEELDKKGKKKKEKKKTESDTDESSRPNTRTTKKEKSTVSVASTVDEKVVQLGEYVIMVSDTTNPPFLGVTLETAFALVKVEKKKRKKSKPKKVTPAWDTGRHIATSMARVKVENSPIPDLSPIPT</sequence>